<keyword evidence="3" id="KW-0779">Telomere</keyword>
<dbReference type="InterPro" id="IPR018856">
    <property type="entry name" value="Stn1_N"/>
</dbReference>
<evidence type="ECO:0000256" key="3">
    <source>
        <dbReference type="ARBA" id="ARBA00022895"/>
    </source>
</evidence>
<sequence>MGLTHPRGSLGQRPLSEPQVETRQAPFPPPPIRAPTLLVPLETMIEKDEHPVYPQYCFHLSPTINRFCPLRSGNIESLTTHPGFAGQDVFFHRNLPLRWVRIAGMVVAVDEFPHRRVYTVDDSDGLCIECVADVSKLDSNEPAKPATATIPKDVDVDVGSVVDVKGGLALFRGNKQIKIEKMTVLRSTDEEVVLWEKARQFRGEVLDKPWKLTDREVRRCRKEAERQD</sequence>
<evidence type="ECO:0000256" key="2">
    <source>
        <dbReference type="ARBA" id="ARBA00022454"/>
    </source>
</evidence>
<evidence type="ECO:0000256" key="4">
    <source>
        <dbReference type="SAM" id="MobiDB-lite"/>
    </source>
</evidence>
<reference evidence="6 7" key="1">
    <citation type="submission" date="2024-03" db="EMBL/GenBank/DDBJ databases">
        <title>A high-quality draft genome sequence of Diaporthe vaccinii, a causative agent of upright dieback and viscid rot disease in cranberry plants.</title>
        <authorList>
            <person name="Sarrasin M."/>
            <person name="Lang B.F."/>
            <person name="Burger G."/>
        </authorList>
    </citation>
    <scope>NUCLEOTIDE SEQUENCE [LARGE SCALE GENOMIC DNA]</scope>
    <source>
        <strain evidence="6 7">IS7</strain>
    </source>
</reference>
<comment type="subcellular location">
    <subcellularLocation>
        <location evidence="1">Chromosome</location>
        <location evidence="1">Telomere</location>
    </subcellularLocation>
</comment>
<keyword evidence="7" id="KW-1185">Reference proteome</keyword>
<dbReference type="EMBL" id="JBAWTH010000147">
    <property type="protein sequence ID" value="KAL2274847.1"/>
    <property type="molecule type" value="Genomic_DNA"/>
</dbReference>
<dbReference type="InterPro" id="IPR012340">
    <property type="entry name" value="NA-bd_OB-fold"/>
</dbReference>
<comment type="caution">
    <text evidence="6">The sequence shown here is derived from an EMBL/GenBank/DDBJ whole genome shotgun (WGS) entry which is preliminary data.</text>
</comment>
<name>A0ABR4DXF1_9PEZI</name>
<gene>
    <name evidence="6" type="ORF">FJTKL_02678</name>
</gene>
<protein>
    <recommendedName>
        <fullName evidence="5">CST complex subunit Stn1 N-terminal domain-containing protein</fullName>
    </recommendedName>
</protein>
<dbReference type="Gene3D" id="2.40.50.140">
    <property type="entry name" value="Nucleic acid-binding proteins"/>
    <property type="match status" value="1"/>
</dbReference>
<evidence type="ECO:0000256" key="1">
    <source>
        <dbReference type="ARBA" id="ARBA00004574"/>
    </source>
</evidence>
<keyword evidence="2" id="KW-0158">Chromosome</keyword>
<evidence type="ECO:0000259" key="5">
    <source>
        <dbReference type="Pfam" id="PF10451"/>
    </source>
</evidence>
<feature type="domain" description="CST complex subunit Stn1 N-terminal" evidence="5">
    <location>
        <begin position="87"/>
        <end position="221"/>
    </location>
</feature>
<proteinExistence type="predicted"/>
<dbReference type="Pfam" id="PF10451">
    <property type="entry name" value="Stn1"/>
    <property type="match status" value="1"/>
</dbReference>
<evidence type="ECO:0000313" key="7">
    <source>
        <dbReference type="Proteomes" id="UP001600888"/>
    </source>
</evidence>
<organism evidence="6 7">
    <name type="scientific">Diaporthe vaccinii</name>
    <dbReference type="NCBI Taxonomy" id="105482"/>
    <lineage>
        <taxon>Eukaryota</taxon>
        <taxon>Fungi</taxon>
        <taxon>Dikarya</taxon>
        <taxon>Ascomycota</taxon>
        <taxon>Pezizomycotina</taxon>
        <taxon>Sordariomycetes</taxon>
        <taxon>Sordariomycetidae</taxon>
        <taxon>Diaporthales</taxon>
        <taxon>Diaporthaceae</taxon>
        <taxon>Diaporthe</taxon>
        <taxon>Diaporthe eres species complex</taxon>
    </lineage>
</organism>
<accession>A0ABR4DXF1</accession>
<dbReference type="SUPFAM" id="SSF50249">
    <property type="entry name" value="Nucleic acid-binding proteins"/>
    <property type="match status" value="1"/>
</dbReference>
<evidence type="ECO:0000313" key="6">
    <source>
        <dbReference type="EMBL" id="KAL2274847.1"/>
    </source>
</evidence>
<feature type="region of interest" description="Disordered" evidence="4">
    <location>
        <begin position="1"/>
        <end position="32"/>
    </location>
</feature>
<dbReference type="Proteomes" id="UP001600888">
    <property type="component" value="Unassembled WGS sequence"/>
</dbReference>